<accession>A0AAW1QXD0</accession>
<feature type="transmembrane region" description="Helical" evidence="2">
    <location>
        <begin position="137"/>
        <end position="159"/>
    </location>
</feature>
<gene>
    <name evidence="3" type="ORF">WJX74_000030</name>
</gene>
<organism evidence="3 4">
    <name type="scientific">Apatococcus lobatus</name>
    <dbReference type="NCBI Taxonomy" id="904363"/>
    <lineage>
        <taxon>Eukaryota</taxon>
        <taxon>Viridiplantae</taxon>
        <taxon>Chlorophyta</taxon>
        <taxon>core chlorophytes</taxon>
        <taxon>Trebouxiophyceae</taxon>
        <taxon>Chlorellales</taxon>
        <taxon>Chlorellaceae</taxon>
        <taxon>Apatococcus</taxon>
    </lineage>
</organism>
<dbReference type="PANTHER" id="PTHR34575">
    <property type="entry name" value="PROTEIN PAM68, CHLOROPLASTIC"/>
    <property type="match status" value="1"/>
</dbReference>
<sequence>MRQAPQVCLAAPPVNCRLSPSRRQWKHCSRSATPCSPSGSGPLQEPCTARPRTLLQATKQRRALDPDKRPPKEPVKDISGDPNQPLIAERDEVPEEVNARVLQRILIFAGVPVFTGIFLLPLIVYLKTVQKWEIPNWAVLIIQTSTFGAGFLGISYGALSASWEPNREGSRLGFTEFKANLALALQDLRRRR</sequence>
<dbReference type="PANTHER" id="PTHR34575:SF1">
    <property type="entry name" value="PROTEIN PAM68, CHLOROPLASTIC"/>
    <property type="match status" value="1"/>
</dbReference>
<comment type="caution">
    <text evidence="3">The sequence shown here is derived from an EMBL/GenBank/DDBJ whole genome shotgun (WGS) entry which is preliminary data.</text>
</comment>
<protein>
    <submittedName>
        <fullName evidence="3">Uncharacterized protein</fullName>
    </submittedName>
</protein>
<dbReference type="EMBL" id="JALJOS010000022">
    <property type="protein sequence ID" value="KAK9825935.1"/>
    <property type="molecule type" value="Genomic_DNA"/>
</dbReference>
<evidence type="ECO:0000256" key="1">
    <source>
        <dbReference type="SAM" id="MobiDB-lite"/>
    </source>
</evidence>
<name>A0AAW1QXD0_9CHLO</name>
<dbReference type="AlphaFoldDB" id="A0AAW1QXD0"/>
<keyword evidence="2" id="KW-1133">Transmembrane helix</keyword>
<feature type="compositionally biased region" description="Basic and acidic residues" evidence="1">
    <location>
        <begin position="62"/>
        <end position="79"/>
    </location>
</feature>
<feature type="region of interest" description="Disordered" evidence="1">
    <location>
        <begin position="61"/>
        <end position="86"/>
    </location>
</feature>
<feature type="compositionally biased region" description="Polar residues" evidence="1">
    <location>
        <begin position="30"/>
        <end position="41"/>
    </location>
</feature>
<evidence type="ECO:0000256" key="2">
    <source>
        <dbReference type="SAM" id="Phobius"/>
    </source>
</evidence>
<keyword evidence="4" id="KW-1185">Reference proteome</keyword>
<feature type="transmembrane region" description="Helical" evidence="2">
    <location>
        <begin position="105"/>
        <end position="125"/>
    </location>
</feature>
<dbReference type="InterPro" id="IPR021855">
    <property type="entry name" value="PAM68-like"/>
</dbReference>
<dbReference type="Proteomes" id="UP001438707">
    <property type="component" value="Unassembled WGS sequence"/>
</dbReference>
<keyword evidence="2" id="KW-0472">Membrane</keyword>
<evidence type="ECO:0000313" key="3">
    <source>
        <dbReference type="EMBL" id="KAK9825935.1"/>
    </source>
</evidence>
<proteinExistence type="predicted"/>
<keyword evidence="2" id="KW-0812">Transmembrane</keyword>
<dbReference type="Pfam" id="PF11947">
    <property type="entry name" value="DUF3464"/>
    <property type="match status" value="1"/>
</dbReference>
<reference evidence="3 4" key="1">
    <citation type="journal article" date="2024" name="Nat. Commun.">
        <title>Phylogenomics reveals the evolutionary origins of lichenization in chlorophyte algae.</title>
        <authorList>
            <person name="Puginier C."/>
            <person name="Libourel C."/>
            <person name="Otte J."/>
            <person name="Skaloud P."/>
            <person name="Haon M."/>
            <person name="Grisel S."/>
            <person name="Petersen M."/>
            <person name="Berrin J.G."/>
            <person name="Delaux P.M."/>
            <person name="Dal Grande F."/>
            <person name="Keller J."/>
        </authorList>
    </citation>
    <scope>NUCLEOTIDE SEQUENCE [LARGE SCALE GENOMIC DNA]</scope>
    <source>
        <strain evidence="3 4">SAG 2145</strain>
    </source>
</reference>
<feature type="region of interest" description="Disordered" evidence="1">
    <location>
        <begin position="28"/>
        <end position="47"/>
    </location>
</feature>
<evidence type="ECO:0000313" key="4">
    <source>
        <dbReference type="Proteomes" id="UP001438707"/>
    </source>
</evidence>